<dbReference type="HOGENOM" id="CLU_006354_6_0_11"/>
<keyword evidence="4" id="KW-0645">Protease</keyword>
<name>A0A066Z1U5_9ACTN</name>
<keyword evidence="5" id="KW-0328">Glycosyltransferase</keyword>
<reference evidence="18 19" key="1">
    <citation type="submission" date="2014-05" db="EMBL/GenBank/DDBJ databases">
        <title>Draft Genome Sequence of Kitasatospora cheerisanensis KCTC 2395.</title>
        <authorList>
            <person name="Nam D.H."/>
        </authorList>
    </citation>
    <scope>NUCLEOTIDE SEQUENCE [LARGE SCALE GENOMIC DNA]</scope>
    <source>
        <strain evidence="18 19">KCTC 2395</strain>
    </source>
</reference>
<dbReference type="InterPro" id="IPR001264">
    <property type="entry name" value="Glyco_trans_51"/>
</dbReference>
<evidence type="ECO:0000256" key="12">
    <source>
        <dbReference type="ARBA" id="ARBA00034000"/>
    </source>
</evidence>
<evidence type="ECO:0000256" key="6">
    <source>
        <dbReference type="ARBA" id="ARBA00022679"/>
    </source>
</evidence>
<evidence type="ECO:0000313" key="19">
    <source>
        <dbReference type="Proteomes" id="UP000027178"/>
    </source>
</evidence>
<comment type="catalytic activity">
    <reaction evidence="13">
        <text>[GlcNAc-(1-&gt;4)-Mur2Ac(oyl-L-Ala-gamma-D-Glu-L-Lys-D-Ala-D-Ala)](n)-di-trans,octa-cis-undecaprenyl diphosphate + beta-D-GlcNAc-(1-&gt;4)-Mur2Ac(oyl-L-Ala-gamma-D-Glu-L-Lys-D-Ala-D-Ala)-di-trans,octa-cis-undecaprenyl diphosphate = [GlcNAc-(1-&gt;4)-Mur2Ac(oyl-L-Ala-gamma-D-Glu-L-Lys-D-Ala-D-Ala)](n+1)-di-trans,octa-cis-undecaprenyl diphosphate + di-trans,octa-cis-undecaprenyl diphosphate + H(+)</text>
        <dbReference type="Rhea" id="RHEA:23708"/>
        <dbReference type="Rhea" id="RHEA-COMP:9602"/>
        <dbReference type="Rhea" id="RHEA-COMP:9603"/>
        <dbReference type="ChEBI" id="CHEBI:15378"/>
        <dbReference type="ChEBI" id="CHEBI:58405"/>
        <dbReference type="ChEBI" id="CHEBI:60033"/>
        <dbReference type="ChEBI" id="CHEBI:78435"/>
        <dbReference type="EC" id="2.4.99.28"/>
    </reaction>
</comment>
<evidence type="ECO:0000256" key="14">
    <source>
        <dbReference type="SAM" id="MobiDB-lite"/>
    </source>
</evidence>
<keyword evidence="19" id="KW-1185">Reference proteome</keyword>
<proteinExistence type="inferred from homology"/>
<feature type="region of interest" description="Disordered" evidence="14">
    <location>
        <begin position="1"/>
        <end position="111"/>
    </location>
</feature>
<dbReference type="InterPro" id="IPR050396">
    <property type="entry name" value="Glycosyltr_51/Transpeptidase"/>
</dbReference>
<dbReference type="InterPro" id="IPR036950">
    <property type="entry name" value="PBP_transglycosylase"/>
</dbReference>
<dbReference type="FunFam" id="1.10.3810.10:FF:000001">
    <property type="entry name" value="Penicillin-binding protein 1A"/>
    <property type="match status" value="1"/>
</dbReference>
<feature type="compositionally biased region" description="Low complexity" evidence="14">
    <location>
        <begin position="830"/>
        <end position="849"/>
    </location>
</feature>
<dbReference type="eggNOG" id="COG0744">
    <property type="taxonomic scope" value="Bacteria"/>
</dbReference>
<feature type="region of interest" description="Disordered" evidence="14">
    <location>
        <begin position="761"/>
        <end position="871"/>
    </location>
</feature>
<dbReference type="Gene3D" id="1.10.3810.10">
    <property type="entry name" value="Biosynthetic peptidoglycan transglycosylase-like"/>
    <property type="match status" value="1"/>
</dbReference>
<accession>A0A066Z1U5</accession>
<dbReference type="GO" id="GO:0006508">
    <property type="term" value="P:proteolysis"/>
    <property type="evidence" value="ECO:0007669"/>
    <property type="project" value="UniProtKB-KW"/>
</dbReference>
<keyword evidence="3" id="KW-0121">Carboxypeptidase</keyword>
<evidence type="ECO:0000256" key="11">
    <source>
        <dbReference type="ARBA" id="ARBA00023316"/>
    </source>
</evidence>
<feature type="transmembrane region" description="Helical" evidence="15">
    <location>
        <begin position="131"/>
        <end position="153"/>
    </location>
</feature>
<dbReference type="PANTHER" id="PTHR32282:SF34">
    <property type="entry name" value="PENICILLIN-BINDING PROTEIN 1A"/>
    <property type="match status" value="1"/>
</dbReference>
<dbReference type="GO" id="GO:0009002">
    <property type="term" value="F:serine-type D-Ala-D-Ala carboxypeptidase activity"/>
    <property type="evidence" value="ECO:0007669"/>
    <property type="project" value="UniProtKB-EC"/>
</dbReference>
<feature type="compositionally biased region" description="Gly residues" evidence="14">
    <location>
        <begin position="45"/>
        <end position="59"/>
    </location>
</feature>
<comment type="caution">
    <text evidence="18">The sequence shown here is derived from an EMBL/GenBank/DDBJ whole genome shotgun (WGS) entry which is preliminary data.</text>
</comment>
<evidence type="ECO:0000259" key="16">
    <source>
        <dbReference type="Pfam" id="PF00905"/>
    </source>
</evidence>
<feature type="compositionally biased region" description="Gly residues" evidence="14">
    <location>
        <begin position="850"/>
        <end position="871"/>
    </location>
</feature>
<dbReference type="GO" id="GO:0008360">
    <property type="term" value="P:regulation of cell shape"/>
    <property type="evidence" value="ECO:0007669"/>
    <property type="project" value="UniProtKB-KW"/>
</dbReference>
<keyword evidence="7" id="KW-0378">Hydrolase</keyword>
<feature type="compositionally biased region" description="Basic and acidic residues" evidence="14">
    <location>
        <begin position="533"/>
        <end position="551"/>
    </location>
</feature>
<dbReference type="PANTHER" id="PTHR32282">
    <property type="entry name" value="BINDING PROTEIN TRANSPEPTIDASE, PUTATIVE-RELATED"/>
    <property type="match status" value="1"/>
</dbReference>
<feature type="domain" description="Penicillin-binding protein transpeptidase" evidence="16">
    <location>
        <begin position="457"/>
        <end position="711"/>
    </location>
</feature>
<dbReference type="Gene3D" id="3.40.710.10">
    <property type="entry name" value="DD-peptidase/beta-lactamase superfamily"/>
    <property type="match status" value="1"/>
</dbReference>
<dbReference type="InterPro" id="IPR001460">
    <property type="entry name" value="PCN-bd_Tpept"/>
</dbReference>
<dbReference type="AlphaFoldDB" id="A0A066Z1U5"/>
<keyword evidence="15" id="KW-0472">Membrane</keyword>
<keyword evidence="9" id="KW-0573">Peptidoglycan synthesis</keyword>
<evidence type="ECO:0000256" key="2">
    <source>
        <dbReference type="ARBA" id="ARBA00007739"/>
    </source>
</evidence>
<evidence type="ECO:0000256" key="8">
    <source>
        <dbReference type="ARBA" id="ARBA00022960"/>
    </source>
</evidence>
<evidence type="ECO:0000256" key="7">
    <source>
        <dbReference type="ARBA" id="ARBA00022801"/>
    </source>
</evidence>
<keyword evidence="15" id="KW-0812">Transmembrane</keyword>
<dbReference type="SUPFAM" id="SSF56601">
    <property type="entry name" value="beta-lactamase/transpeptidase-like"/>
    <property type="match status" value="1"/>
</dbReference>
<dbReference type="OrthoDB" id="8865355at2"/>
<comment type="similarity">
    <text evidence="2">In the N-terminal section; belongs to the glycosyltransferase 51 family.</text>
</comment>
<dbReference type="RefSeq" id="WP_051653195.1">
    <property type="nucleotide sequence ID" value="NZ_KK853997.1"/>
</dbReference>
<dbReference type="GO" id="GO:0008658">
    <property type="term" value="F:penicillin binding"/>
    <property type="evidence" value="ECO:0007669"/>
    <property type="project" value="InterPro"/>
</dbReference>
<comment type="similarity">
    <text evidence="1">In the C-terminal section; belongs to the transpeptidase family.</text>
</comment>
<dbReference type="Pfam" id="PF00905">
    <property type="entry name" value="Transpeptidase"/>
    <property type="match status" value="1"/>
</dbReference>
<evidence type="ECO:0000259" key="17">
    <source>
        <dbReference type="Pfam" id="PF00912"/>
    </source>
</evidence>
<evidence type="ECO:0000256" key="4">
    <source>
        <dbReference type="ARBA" id="ARBA00022670"/>
    </source>
</evidence>
<dbReference type="Pfam" id="PF00912">
    <property type="entry name" value="Transgly"/>
    <property type="match status" value="1"/>
</dbReference>
<gene>
    <name evidence="18" type="ORF">KCH_39360</name>
</gene>
<feature type="domain" description="Glycosyl transferase family 51" evidence="17">
    <location>
        <begin position="176"/>
        <end position="348"/>
    </location>
</feature>
<evidence type="ECO:0000256" key="10">
    <source>
        <dbReference type="ARBA" id="ARBA00023268"/>
    </source>
</evidence>
<dbReference type="Proteomes" id="UP000027178">
    <property type="component" value="Unassembled WGS sequence"/>
</dbReference>
<dbReference type="GO" id="GO:0030288">
    <property type="term" value="C:outer membrane-bounded periplasmic space"/>
    <property type="evidence" value="ECO:0007669"/>
    <property type="project" value="TreeGrafter"/>
</dbReference>
<evidence type="ECO:0000256" key="5">
    <source>
        <dbReference type="ARBA" id="ARBA00022676"/>
    </source>
</evidence>
<protein>
    <submittedName>
        <fullName evidence="18">Putative penicillin-binding protein</fullName>
    </submittedName>
</protein>
<evidence type="ECO:0000256" key="9">
    <source>
        <dbReference type="ARBA" id="ARBA00022984"/>
    </source>
</evidence>
<keyword evidence="15" id="KW-1133">Transmembrane helix</keyword>
<evidence type="ECO:0000256" key="3">
    <source>
        <dbReference type="ARBA" id="ARBA00022645"/>
    </source>
</evidence>
<dbReference type="GO" id="GO:0071555">
    <property type="term" value="P:cell wall organization"/>
    <property type="evidence" value="ECO:0007669"/>
    <property type="project" value="UniProtKB-KW"/>
</dbReference>
<keyword evidence="10" id="KW-0511">Multifunctional enzyme</keyword>
<feature type="compositionally biased region" description="Gly residues" evidence="14">
    <location>
        <begin position="83"/>
        <end position="93"/>
    </location>
</feature>
<keyword evidence="11" id="KW-0961">Cell wall biogenesis/degradation</keyword>
<evidence type="ECO:0000256" key="15">
    <source>
        <dbReference type="SAM" id="Phobius"/>
    </source>
</evidence>
<feature type="region of interest" description="Disordered" evidence="14">
    <location>
        <begin position="533"/>
        <end position="553"/>
    </location>
</feature>
<dbReference type="PATRIC" id="fig|1348663.4.peg.3792"/>
<dbReference type="GO" id="GO:0009252">
    <property type="term" value="P:peptidoglycan biosynthetic process"/>
    <property type="evidence" value="ECO:0007669"/>
    <property type="project" value="UniProtKB-KW"/>
</dbReference>
<evidence type="ECO:0000313" key="18">
    <source>
        <dbReference type="EMBL" id="KDN84145.1"/>
    </source>
</evidence>
<dbReference type="EMBL" id="JNBY01000093">
    <property type="protein sequence ID" value="KDN84145.1"/>
    <property type="molecule type" value="Genomic_DNA"/>
</dbReference>
<dbReference type="SUPFAM" id="SSF53955">
    <property type="entry name" value="Lysozyme-like"/>
    <property type="match status" value="1"/>
</dbReference>
<evidence type="ECO:0000256" key="1">
    <source>
        <dbReference type="ARBA" id="ARBA00007090"/>
    </source>
</evidence>
<comment type="catalytic activity">
    <reaction evidence="12">
        <text>Preferential cleavage: (Ac)2-L-Lys-D-Ala-|-D-Ala. Also transpeptidation of peptidyl-alanyl moieties that are N-acyl substituents of D-alanine.</text>
        <dbReference type="EC" id="3.4.16.4"/>
    </reaction>
</comment>
<evidence type="ECO:0000256" key="13">
    <source>
        <dbReference type="ARBA" id="ARBA00049902"/>
    </source>
</evidence>
<dbReference type="GO" id="GO:0008955">
    <property type="term" value="F:peptidoglycan glycosyltransferase activity"/>
    <property type="evidence" value="ECO:0007669"/>
    <property type="project" value="UniProtKB-EC"/>
</dbReference>
<keyword evidence="6" id="KW-0808">Transferase</keyword>
<dbReference type="InterPro" id="IPR023346">
    <property type="entry name" value="Lysozyme-like_dom_sf"/>
</dbReference>
<organism evidence="18 19">
    <name type="scientific">Kitasatospora cheerisanensis KCTC 2395</name>
    <dbReference type="NCBI Taxonomy" id="1348663"/>
    <lineage>
        <taxon>Bacteria</taxon>
        <taxon>Bacillati</taxon>
        <taxon>Actinomycetota</taxon>
        <taxon>Actinomycetes</taxon>
        <taxon>Kitasatosporales</taxon>
        <taxon>Streptomycetaceae</taxon>
        <taxon>Kitasatospora</taxon>
    </lineage>
</organism>
<sequence length="871" mass="91933">MSEHRRRSANPGGEQPPSRRASAGRPYAYGSPVEGAPDYAREGADGPGRPGPGAGGPGGRRPARETAQQPRLTRAEMRKQSRKGGGGGGGEGPPNGRSAGRNGKPGKKRLIDYPRFGKSGFKRWMPSWKQVLSLFLIFFGGGVAAVGTAYALVQVPDAKSTLRLQNNIYYWADGTEMARKGDTNKQWVELSQISRPAQDAVIAAENETFRTDSGIDPKGMARAVYNMATGGEVQGGSTITQQYVKNVYLSQEQTLSRKAKEFFITLKIADDKDTILTGYLNTSWYGRGATGIQAAAQAYYGVDAAKLDICQGAMLAGLLKGAALYDPTLNQGNHDRMQERWEYVLGRMVATKAITPEERTKCGPKFPEPVEVKAPASMNGEVSYLVDTATQFIMAKDKTITEAKLARGGYQIYTTFQKDKVDALKTAVDQVKSESLDPSKREADKFVQVGAASVVPGDGAIVAIYGGDGIENGHYSNNADSKVPVGSTFKPFVLATAMQTGVLTKTGANGQPTQINQDSLYLADNLSPIYSKDGKPLMGDDGKPYKQRNDSPGKPGYVTLKKAMQWSYNVPFVQLGQDVGGKNVENMVTAMGLLPSSLEPSSTITFPLGTSHPSSIRMASAYSVFAARGQQNDPYSVAKLVYNGTEQPNFTKSQPKKVLEQAVADNITDVLENVAKNGTGNKTNALGRPVAGKTGTTDAGTSAWWVGYTPQLSTAVGMWREEAGNPKLLSLNGTANHESVHGGDFPTDIFTRYMKAALKDTPVQDFPNPEPWGQEVDSSGAPISPSASASASASAEQPSAPAEPTASKSPEGPASPHPSTSSTCIFNYCGPSKSPGRPSKSPSESASGSPGTGGGGGGGGGGGNLAGVTGQ</sequence>
<dbReference type="InterPro" id="IPR012338">
    <property type="entry name" value="Beta-lactam/transpept-like"/>
</dbReference>
<keyword evidence="8" id="KW-0133">Cell shape</keyword>
<feature type="compositionally biased region" description="Low complexity" evidence="14">
    <location>
        <begin position="778"/>
        <end position="807"/>
    </location>
</feature>